<comment type="function">
    <text evidence="1">Somatostatin inhibits the release of somatotropin.</text>
</comment>
<proteinExistence type="inferred from homology"/>
<evidence type="ECO:0000256" key="1">
    <source>
        <dbReference type="ARBA" id="ARBA00003524"/>
    </source>
</evidence>
<name>A0A5A9PNA5_9TELE</name>
<accession>A0A5A9PNA5</accession>
<evidence type="ECO:0000256" key="4">
    <source>
        <dbReference type="ARBA" id="ARBA00022525"/>
    </source>
</evidence>
<evidence type="ECO:0000256" key="8">
    <source>
        <dbReference type="SAM" id="SignalP"/>
    </source>
</evidence>
<feature type="domain" description="Somatostatin/Cortistatin C-terminal" evidence="9">
    <location>
        <begin position="97"/>
        <end position="114"/>
    </location>
</feature>
<keyword evidence="7" id="KW-1015">Disulfide bond</keyword>
<gene>
    <name evidence="10" type="ORF">E1301_Tti005170</name>
</gene>
<dbReference type="GO" id="GO:0005179">
    <property type="term" value="F:hormone activity"/>
    <property type="evidence" value="ECO:0007669"/>
    <property type="project" value="UniProtKB-KW"/>
</dbReference>
<dbReference type="EMBL" id="SOYY01000003">
    <property type="protein sequence ID" value="KAA0723052.1"/>
    <property type="molecule type" value="Genomic_DNA"/>
</dbReference>
<dbReference type="PANTHER" id="PTHR10558:SF2">
    <property type="entry name" value="SOMATOSTATIN"/>
    <property type="match status" value="1"/>
</dbReference>
<protein>
    <submittedName>
        <fullName evidence="10">Somatostatin-1A Somatostatin-26</fullName>
    </submittedName>
</protein>
<dbReference type="Pfam" id="PF03002">
    <property type="entry name" value="Somatostatin"/>
    <property type="match status" value="1"/>
</dbReference>
<dbReference type="GO" id="GO:0030334">
    <property type="term" value="P:regulation of cell migration"/>
    <property type="evidence" value="ECO:0007669"/>
    <property type="project" value="TreeGrafter"/>
</dbReference>
<keyword evidence="11" id="KW-1185">Reference proteome</keyword>
<sequence length="114" mass="13183">MFSQLRVVMMTLSVSLLVVSISSAPQEDMLLQLLRSEVEPKEYKKNNLTLKLQDLSRLLLLKHLSESVAPEEKDVLTSIDDLDVRNEVVRELPLSQRERKAGCRNFYWKTFTSC</sequence>
<feature type="signal peptide" evidence="8">
    <location>
        <begin position="1"/>
        <end position="24"/>
    </location>
</feature>
<dbReference type="InterPro" id="IPR018142">
    <property type="entry name" value="Somatostatin/Cortistatin_C"/>
</dbReference>
<keyword evidence="8" id="KW-0732">Signal</keyword>
<keyword evidence="6" id="KW-0372">Hormone</keyword>
<dbReference type="AlphaFoldDB" id="A0A5A9PNA5"/>
<evidence type="ECO:0000313" key="10">
    <source>
        <dbReference type="EMBL" id="KAA0723052.1"/>
    </source>
</evidence>
<evidence type="ECO:0000256" key="2">
    <source>
        <dbReference type="ARBA" id="ARBA00004613"/>
    </source>
</evidence>
<evidence type="ECO:0000259" key="9">
    <source>
        <dbReference type="Pfam" id="PF03002"/>
    </source>
</evidence>
<comment type="similarity">
    <text evidence="3">Belongs to the somatostatin family.</text>
</comment>
<dbReference type="PANTHER" id="PTHR10558">
    <property type="entry name" value="SOMATOSTATIN"/>
    <property type="match status" value="1"/>
</dbReference>
<evidence type="ECO:0000256" key="7">
    <source>
        <dbReference type="ARBA" id="ARBA00023157"/>
    </source>
</evidence>
<evidence type="ECO:0000256" key="5">
    <source>
        <dbReference type="ARBA" id="ARBA00022685"/>
    </source>
</evidence>
<organism evidence="10 11">
    <name type="scientific">Triplophysa tibetana</name>
    <dbReference type="NCBI Taxonomy" id="1572043"/>
    <lineage>
        <taxon>Eukaryota</taxon>
        <taxon>Metazoa</taxon>
        <taxon>Chordata</taxon>
        <taxon>Craniata</taxon>
        <taxon>Vertebrata</taxon>
        <taxon>Euteleostomi</taxon>
        <taxon>Actinopterygii</taxon>
        <taxon>Neopterygii</taxon>
        <taxon>Teleostei</taxon>
        <taxon>Ostariophysi</taxon>
        <taxon>Cypriniformes</taxon>
        <taxon>Nemacheilidae</taxon>
        <taxon>Triplophysa</taxon>
    </lineage>
</organism>
<dbReference type="Proteomes" id="UP000324632">
    <property type="component" value="Chromosome 3"/>
</dbReference>
<comment type="caution">
    <text evidence="10">The sequence shown here is derived from an EMBL/GenBank/DDBJ whole genome shotgun (WGS) entry which is preliminary data.</text>
</comment>
<evidence type="ECO:0000256" key="3">
    <source>
        <dbReference type="ARBA" id="ARBA00008327"/>
    </source>
</evidence>
<reference evidence="10 11" key="1">
    <citation type="journal article" date="2019" name="Mol. Ecol. Resour.">
        <title>Chromosome-level genome assembly of Triplophysa tibetana, a fish adapted to the harsh high-altitude environment of the Tibetan Plateau.</title>
        <authorList>
            <person name="Yang X."/>
            <person name="Liu H."/>
            <person name="Ma Z."/>
            <person name="Zou Y."/>
            <person name="Zou M."/>
            <person name="Mao Y."/>
            <person name="Li X."/>
            <person name="Wang H."/>
            <person name="Chen T."/>
            <person name="Wang W."/>
            <person name="Yang R."/>
        </authorList>
    </citation>
    <scope>NUCLEOTIDE SEQUENCE [LARGE SCALE GENOMIC DNA]</scope>
    <source>
        <strain evidence="10">TTIB1903HZAU</strain>
        <tissue evidence="10">Muscle</tissue>
    </source>
</reference>
<comment type="subcellular location">
    <subcellularLocation>
        <location evidence="2">Secreted</location>
    </subcellularLocation>
</comment>
<feature type="chain" id="PRO_5022747977" evidence="8">
    <location>
        <begin position="25"/>
        <end position="114"/>
    </location>
</feature>
<keyword evidence="4" id="KW-0964">Secreted</keyword>
<evidence type="ECO:0000313" key="11">
    <source>
        <dbReference type="Proteomes" id="UP000324632"/>
    </source>
</evidence>
<dbReference type="GO" id="GO:0005615">
    <property type="term" value="C:extracellular space"/>
    <property type="evidence" value="ECO:0007669"/>
    <property type="project" value="TreeGrafter"/>
</dbReference>
<keyword evidence="5" id="KW-0165">Cleavage on pair of basic residues</keyword>
<evidence type="ECO:0000256" key="6">
    <source>
        <dbReference type="ARBA" id="ARBA00022702"/>
    </source>
</evidence>
<dbReference type="InterPro" id="IPR004250">
    <property type="entry name" value="Somatostatin"/>
</dbReference>